<protein>
    <recommendedName>
        <fullName evidence="2">F-box domain-containing protein</fullName>
    </recommendedName>
</protein>
<dbReference type="Proteomes" id="UP001497457">
    <property type="component" value="Chromosome 9rd"/>
</dbReference>
<dbReference type="AlphaFoldDB" id="A0ABC9GGA1"/>
<evidence type="ECO:0000313" key="4">
    <source>
        <dbReference type="Proteomes" id="UP001497457"/>
    </source>
</evidence>
<dbReference type="PANTHER" id="PTHR34709">
    <property type="entry name" value="OS10G0396666 PROTEIN"/>
    <property type="match status" value="1"/>
</dbReference>
<reference evidence="4" key="1">
    <citation type="submission" date="2024-06" db="EMBL/GenBank/DDBJ databases">
        <authorList>
            <person name="Ryan C."/>
        </authorList>
    </citation>
    <scope>NUCLEOTIDE SEQUENCE [LARGE SCALE GENOMIC DNA]</scope>
</reference>
<evidence type="ECO:0000259" key="2">
    <source>
        <dbReference type="Pfam" id="PF00646"/>
    </source>
</evidence>
<accession>A0ABC9GGA1</accession>
<feature type="domain" description="F-box" evidence="2">
    <location>
        <begin position="19"/>
        <end position="51"/>
    </location>
</feature>
<dbReference type="PANTHER" id="PTHR34709:SF43">
    <property type="entry name" value="OS12G0527100 PROTEIN"/>
    <property type="match status" value="1"/>
</dbReference>
<dbReference type="InterPro" id="IPR001810">
    <property type="entry name" value="F-box_dom"/>
</dbReference>
<proteinExistence type="predicted"/>
<dbReference type="InterPro" id="IPR055312">
    <property type="entry name" value="FBL15-like"/>
</dbReference>
<feature type="region of interest" description="Disordered" evidence="1">
    <location>
        <begin position="155"/>
        <end position="211"/>
    </location>
</feature>
<evidence type="ECO:0000313" key="3">
    <source>
        <dbReference type="EMBL" id="CAL5093339.1"/>
    </source>
</evidence>
<evidence type="ECO:0000256" key="1">
    <source>
        <dbReference type="SAM" id="MobiDB-lite"/>
    </source>
</evidence>
<dbReference type="CDD" id="cd22160">
    <property type="entry name" value="F-box_AtFBL13-like"/>
    <property type="match status" value="1"/>
</dbReference>
<dbReference type="InterPro" id="IPR053781">
    <property type="entry name" value="F-box_AtFBL13-like"/>
</dbReference>
<feature type="compositionally biased region" description="Acidic residues" evidence="1">
    <location>
        <begin position="199"/>
        <end position="210"/>
    </location>
</feature>
<keyword evidence="4" id="KW-1185">Reference proteome</keyword>
<name>A0ABC9GGA1_9POAL</name>
<dbReference type="EMBL" id="OZ075119">
    <property type="protein sequence ID" value="CAL5093339.1"/>
    <property type="molecule type" value="Genomic_DNA"/>
</dbReference>
<dbReference type="InterPro" id="IPR036047">
    <property type="entry name" value="F-box-like_dom_sf"/>
</dbReference>
<dbReference type="Pfam" id="PF00646">
    <property type="entry name" value="F-box"/>
    <property type="match status" value="1"/>
</dbReference>
<reference evidence="3 4" key="2">
    <citation type="submission" date="2024-10" db="EMBL/GenBank/DDBJ databases">
        <authorList>
            <person name="Ryan C."/>
        </authorList>
    </citation>
    <scope>NUCLEOTIDE SEQUENCE [LARGE SCALE GENOMIC DNA]</scope>
</reference>
<sequence>MTPAATAIPAVDLISDQQDDLLQRILFYLPAAGEVARTSVLSRRWRHLWSNATALRFGVGRKPESYGEADGDAARRVIAAASATIARRAAAGGGPDVEDLELLFVYTSEDDVYLMDMVHHHGRDITPEQIATWLHFAACRVTGFFALALPIVPQQEEEDGDDEAQDEEEEYDDGEEEEGKEEEEKEEEEEEEEKHVAGEEEGEHEDDQEPMVEHIDNDNNVEEDRVLVLEMPCSARAEEMDLTLGNARLKVPVAGAAGAFAALTDMTLRYAQLDPASGDDLRLSDLLSSSCCPQLRSLCLNQILGLTTLRLDASDTLEDLRLGSLRDLETLDVAAPGLLFLSVWNCGAISEARIAAPRVEELHFVFVRHPKLLQFDGAASVRRVVSLQMWSHGLRRGGEGEGGAGDCNDNSATVWLLRNCTGVNRLRLEVNLPYWWSDFKGKECLDLSCICQSADWDNLNLSLEHLRNLEIYDFVLLDSQIRLLRLLLASAPALERMTVEFDMSEFKDGKDQVNFDIPCAGGRWLPSVWECSEQAFVRPVGYEWLKDAEREEGGGEA</sequence>
<dbReference type="SUPFAM" id="SSF81383">
    <property type="entry name" value="F-box domain"/>
    <property type="match status" value="1"/>
</dbReference>
<gene>
    <name evidence="3" type="ORF">URODEC1_LOCUS115333</name>
</gene>
<organism evidence="3 4">
    <name type="scientific">Urochloa decumbens</name>
    <dbReference type="NCBI Taxonomy" id="240449"/>
    <lineage>
        <taxon>Eukaryota</taxon>
        <taxon>Viridiplantae</taxon>
        <taxon>Streptophyta</taxon>
        <taxon>Embryophyta</taxon>
        <taxon>Tracheophyta</taxon>
        <taxon>Spermatophyta</taxon>
        <taxon>Magnoliopsida</taxon>
        <taxon>Liliopsida</taxon>
        <taxon>Poales</taxon>
        <taxon>Poaceae</taxon>
        <taxon>PACMAD clade</taxon>
        <taxon>Panicoideae</taxon>
        <taxon>Panicodae</taxon>
        <taxon>Paniceae</taxon>
        <taxon>Melinidinae</taxon>
        <taxon>Urochloa</taxon>
    </lineage>
</organism>
<feature type="compositionally biased region" description="Acidic residues" evidence="1">
    <location>
        <begin position="155"/>
        <end position="192"/>
    </location>
</feature>